<dbReference type="Pfam" id="PF02604">
    <property type="entry name" value="PhdYeFM_antitox"/>
    <property type="match status" value="1"/>
</dbReference>
<evidence type="ECO:0000256" key="1">
    <source>
        <dbReference type="ARBA" id="ARBA00009981"/>
    </source>
</evidence>
<organism evidence="2">
    <name type="scientific">hydrothermal vent metagenome</name>
    <dbReference type="NCBI Taxonomy" id="652676"/>
    <lineage>
        <taxon>unclassified sequences</taxon>
        <taxon>metagenomes</taxon>
        <taxon>ecological metagenomes</taxon>
    </lineage>
</organism>
<dbReference type="InterPro" id="IPR036165">
    <property type="entry name" value="YefM-like_sf"/>
</dbReference>
<name>A0A3B1D7T6_9ZZZZ</name>
<evidence type="ECO:0000313" key="2">
    <source>
        <dbReference type="EMBL" id="VAX36762.1"/>
    </source>
</evidence>
<comment type="similarity">
    <text evidence="1">Belongs to the phD/YefM antitoxin family.</text>
</comment>
<dbReference type="Gene3D" id="3.40.1620.10">
    <property type="entry name" value="YefM-like domain"/>
    <property type="match status" value="1"/>
</dbReference>
<dbReference type="NCBIfam" id="TIGR01552">
    <property type="entry name" value="phd_fam"/>
    <property type="match status" value="1"/>
</dbReference>
<dbReference type="InterPro" id="IPR006442">
    <property type="entry name" value="Antitoxin_Phd/YefM"/>
</dbReference>
<gene>
    <name evidence="2" type="ORF">MNBD_UNCLBAC01-1274</name>
</gene>
<dbReference type="EMBL" id="UOGJ01000110">
    <property type="protein sequence ID" value="VAX36762.1"/>
    <property type="molecule type" value="Genomic_DNA"/>
</dbReference>
<sequence>MNWKLADAKNRFSEVVNLAISEGPQRITRRNDTVIVLREEDYEKFIGKQEDFKSYLINGPHFENIDLQRDTSSIREVDF</sequence>
<dbReference type="AlphaFoldDB" id="A0A3B1D7T6"/>
<accession>A0A3B1D7T6</accession>
<proteinExistence type="inferred from homology"/>
<protein>
    <recommendedName>
        <fullName evidence="3">Antitoxin</fullName>
    </recommendedName>
</protein>
<evidence type="ECO:0008006" key="3">
    <source>
        <dbReference type="Google" id="ProtNLM"/>
    </source>
</evidence>
<dbReference type="SUPFAM" id="SSF143120">
    <property type="entry name" value="YefM-like"/>
    <property type="match status" value="1"/>
</dbReference>
<reference evidence="2" key="1">
    <citation type="submission" date="2018-06" db="EMBL/GenBank/DDBJ databases">
        <authorList>
            <person name="Zhirakovskaya E."/>
        </authorList>
    </citation>
    <scope>NUCLEOTIDE SEQUENCE</scope>
</reference>